<name>A0AAD7NEW9_9AGAR</name>
<accession>A0AAD7NEW9</accession>
<proteinExistence type="predicted"/>
<gene>
    <name evidence="1" type="ORF">B0H16DRAFT_665086</name>
</gene>
<organism evidence="1 2">
    <name type="scientific">Mycena metata</name>
    <dbReference type="NCBI Taxonomy" id="1033252"/>
    <lineage>
        <taxon>Eukaryota</taxon>
        <taxon>Fungi</taxon>
        <taxon>Dikarya</taxon>
        <taxon>Basidiomycota</taxon>
        <taxon>Agaricomycotina</taxon>
        <taxon>Agaricomycetes</taxon>
        <taxon>Agaricomycetidae</taxon>
        <taxon>Agaricales</taxon>
        <taxon>Marasmiineae</taxon>
        <taxon>Mycenaceae</taxon>
        <taxon>Mycena</taxon>
    </lineage>
</organism>
<sequence length="114" mass="12792">MSKLSCGFCKLYFDAYRAVTKSTISTQGSLGVVTTWRTPTVADSVTNDLIRLQLVAKLNASMKVGWKKYNRSALDSQSTAASGDSEPEDPDLIVKLDRTWEKYRSMLNLKQYET</sequence>
<evidence type="ECO:0000313" key="2">
    <source>
        <dbReference type="Proteomes" id="UP001215598"/>
    </source>
</evidence>
<protein>
    <submittedName>
        <fullName evidence="1">Uncharacterized protein</fullName>
    </submittedName>
</protein>
<dbReference type="AlphaFoldDB" id="A0AAD7NEW9"/>
<evidence type="ECO:0000313" key="1">
    <source>
        <dbReference type="EMBL" id="KAJ7757465.1"/>
    </source>
</evidence>
<reference evidence="1" key="1">
    <citation type="submission" date="2023-03" db="EMBL/GenBank/DDBJ databases">
        <title>Massive genome expansion in bonnet fungi (Mycena s.s.) driven by repeated elements and novel gene families across ecological guilds.</title>
        <authorList>
            <consortium name="Lawrence Berkeley National Laboratory"/>
            <person name="Harder C.B."/>
            <person name="Miyauchi S."/>
            <person name="Viragh M."/>
            <person name="Kuo A."/>
            <person name="Thoen E."/>
            <person name="Andreopoulos B."/>
            <person name="Lu D."/>
            <person name="Skrede I."/>
            <person name="Drula E."/>
            <person name="Henrissat B."/>
            <person name="Morin E."/>
            <person name="Kohler A."/>
            <person name="Barry K."/>
            <person name="LaButti K."/>
            <person name="Morin E."/>
            <person name="Salamov A."/>
            <person name="Lipzen A."/>
            <person name="Mereny Z."/>
            <person name="Hegedus B."/>
            <person name="Baldrian P."/>
            <person name="Stursova M."/>
            <person name="Weitz H."/>
            <person name="Taylor A."/>
            <person name="Grigoriev I.V."/>
            <person name="Nagy L.G."/>
            <person name="Martin F."/>
            <person name="Kauserud H."/>
        </authorList>
    </citation>
    <scope>NUCLEOTIDE SEQUENCE</scope>
    <source>
        <strain evidence="1">CBHHK182m</strain>
    </source>
</reference>
<comment type="caution">
    <text evidence="1">The sequence shown here is derived from an EMBL/GenBank/DDBJ whole genome shotgun (WGS) entry which is preliminary data.</text>
</comment>
<dbReference type="Proteomes" id="UP001215598">
    <property type="component" value="Unassembled WGS sequence"/>
</dbReference>
<keyword evidence="2" id="KW-1185">Reference proteome</keyword>
<dbReference type="EMBL" id="JARKIB010000044">
    <property type="protein sequence ID" value="KAJ7757465.1"/>
    <property type="molecule type" value="Genomic_DNA"/>
</dbReference>